<organism evidence="1 2">
    <name type="scientific">Lithocarpus litseifolius</name>
    <dbReference type="NCBI Taxonomy" id="425828"/>
    <lineage>
        <taxon>Eukaryota</taxon>
        <taxon>Viridiplantae</taxon>
        <taxon>Streptophyta</taxon>
        <taxon>Embryophyta</taxon>
        <taxon>Tracheophyta</taxon>
        <taxon>Spermatophyta</taxon>
        <taxon>Magnoliopsida</taxon>
        <taxon>eudicotyledons</taxon>
        <taxon>Gunneridae</taxon>
        <taxon>Pentapetalae</taxon>
        <taxon>rosids</taxon>
        <taxon>fabids</taxon>
        <taxon>Fagales</taxon>
        <taxon>Fagaceae</taxon>
        <taxon>Lithocarpus</taxon>
    </lineage>
</organism>
<protein>
    <submittedName>
        <fullName evidence="1">Uncharacterized protein</fullName>
    </submittedName>
</protein>
<keyword evidence="2" id="KW-1185">Reference proteome</keyword>
<proteinExistence type="predicted"/>
<gene>
    <name evidence="1" type="ORF">SO802_010162</name>
</gene>
<dbReference type="Proteomes" id="UP001459277">
    <property type="component" value="Unassembled WGS sequence"/>
</dbReference>
<dbReference type="PANTHER" id="PTHR32108:SF9">
    <property type="entry name" value="REVERSE TRANSCRIPTASE RNASE H-LIKE DOMAIN-CONTAINING PROTEIN"/>
    <property type="match status" value="1"/>
</dbReference>
<dbReference type="PANTHER" id="PTHR32108">
    <property type="entry name" value="DNA-DIRECTED RNA POLYMERASE SUBUNIT ALPHA"/>
    <property type="match status" value="1"/>
</dbReference>
<evidence type="ECO:0000313" key="2">
    <source>
        <dbReference type="Proteomes" id="UP001459277"/>
    </source>
</evidence>
<accession>A0AAW2DHC5</accession>
<evidence type="ECO:0000313" key="1">
    <source>
        <dbReference type="EMBL" id="KAL0008660.1"/>
    </source>
</evidence>
<sequence length="417" mass="45924">MGTPGFDWGICSFCDNGDRNALFDCRVLRAQVQSLADPGIIWIGREIVQRDDCMAASLCPLATQLGTSCNTVSIGSRKDWDEYLQKRLGKITSISPSSIVIEDIIESPTDLESSDSRKGQTPPAIKGFTPLVLALPTIIGPASSSVQEGTTIAPTIRSLDPLILPRPTFGISRNGRCYTPEELEKRRKEIRKSTVKPIRNRATTEEAKEFLKIIKNLEYTLLLSSDVHCEALLKVLKETCVPTGVIESSFKGMVSMVLATNQISFTDDELAPEGRKHTLPMNIVVKCEDMIVSRVLIDNGLALNVCLMSTIKPLNVDTSLIRLTTMIIRALNGTLQEVQGYDPSDKELFWASRGKKRKYTGQGMSIPHIRVTFPTLAEVIKSEMAQESCEEESDLACLIGLCPEEFLVNAIISLGMI</sequence>
<dbReference type="EMBL" id="JAZDWU010000003">
    <property type="protein sequence ID" value="KAL0008660.1"/>
    <property type="molecule type" value="Genomic_DNA"/>
</dbReference>
<name>A0AAW2DHC5_9ROSI</name>
<comment type="caution">
    <text evidence="1">The sequence shown here is derived from an EMBL/GenBank/DDBJ whole genome shotgun (WGS) entry which is preliminary data.</text>
</comment>
<dbReference type="AlphaFoldDB" id="A0AAW2DHC5"/>
<reference evidence="1 2" key="1">
    <citation type="submission" date="2024-01" db="EMBL/GenBank/DDBJ databases">
        <title>A telomere-to-telomere, gap-free genome of sweet tea (Lithocarpus litseifolius).</title>
        <authorList>
            <person name="Zhou J."/>
        </authorList>
    </citation>
    <scope>NUCLEOTIDE SEQUENCE [LARGE SCALE GENOMIC DNA]</scope>
    <source>
        <strain evidence="1">Zhou-2022a</strain>
        <tissue evidence="1">Leaf</tissue>
    </source>
</reference>